<feature type="transmembrane region" description="Helical" evidence="7">
    <location>
        <begin position="263"/>
        <end position="282"/>
    </location>
</feature>
<keyword evidence="6 7" id="KW-0472">Membrane</keyword>
<dbReference type="RefSeq" id="WP_132014130.1">
    <property type="nucleotide sequence ID" value="NZ_SLUN01000010.1"/>
</dbReference>
<accession>A0A4R1RVA1</accession>
<dbReference type="Pfam" id="PF00528">
    <property type="entry name" value="BPD_transp_1"/>
    <property type="match status" value="1"/>
</dbReference>
<evidence type="ECO:0000256" key="5">
    <source>
        <dbReference type="ARBA" id="ARBA00022989"/>
    </source>
</evidence>
<dbReference type="Proteomes" id="UP000295008">
    <property type="component" value="Unassembled WGS sequence"/>
</dbReference>
<dbReference type="PANTHER" id="PTHR43005">
    <property type="entry name" value="BLR7065 PROTEIN"/>
    <property type="match status" value="1"/>
</dbReference>
<dbReference type="GO" id="GO:0005886">
    <property type="term" value="C:plasma membrane"/>
    <property type="evidence" value="ECO:0007669"/>
    <property type="project" value="UniProtKB-SubCell"/>
</dbReference>
<keyword evidence="4 7" id="KW-0812">Transmembrane</keyword>
<name>A0A4R1RVA1_HYDET</name>
<comment type="similarity">
    <text evidence="7">Belongs to the binding-protein-dependent transport system permease family.</text>
</comment>
<keyword evidence="10" id="KW-1185">Reference proteome</keyword>
<sequence>MYKKDHLIGIAFLVPAIIFMAILIVYPLVNSFTLSFYRQLIYETQGVYVGFQNYLKILYDPGFWQAFKLSLIWTVTTIAGQVVIGVAAALILHADFKGRGLARAFVMLPFFMPTVAVTLMWKWLLNEQYGFVNYLLMSLHVIEKPISWLGTSSLAMASIVFIGIWRYFPFVTINVLSRLQTIQQELYEAASIDGANSWKKFWYITLPEIKGVLAVVILLRSLFMFNKVDIILLLTKGGPGTSTLTLPVQAYSYAFEGMQLGRGSANAIIQFLIVLAFILIYIRTTSQASKGRV</sequence>
<evidence type="ECO:0000256" key="7">
    <source>
        <dbReference type="RuleBase" id="RU363032"/>
    </source>
</evidence>
<dbReference type="CDD" id="cd06261">
    <property type="entry name" value="TM_PBP2"/>
    <property type="match status" value="1"/>
</dbReference>
<evidence type="ECO:0000313" key="9">
    <source>
        <dbReference type="EMBL" id="TCL70040.1"/>
    </source>
</evidence>
<dbReference type="InterPro" id="IPR000515">
    <property type="entry name" value="MetI-like"/>
</dbReference>
<dbReference type="SUPFAM" id="SSF161098">
    <property type="entry name" value="MetI-like"/>
    <property type="match status" value="1"/>
</dbReference>
<feature type="transmembrane region" description="Helical" evidence="7">
    <location>
        <begin position="71"/>
        <end position="92"/>
    </location>
</feature>
<feature type="transmembrane region" description="Helical" evidence="7">
    <location>
        <begin position="145"/>
        <end position="168"/>
    </location>
</feature>
<dbReference type="AlphaFoldDB" id="A0A4R1RVA1"/>
<dbReference type="EMBL" id="SLUN01000010">
    <property type="protein sequence ID" value="TCL70040.1"/>
    <property type="molecule type" value="Genomic_DNA"/>
</dbReference>
<evidence type="ECO:0000256" key="6">
    <source>
        <dbReference type="ARBA" id="ARBA00023136"/>
    </source>
</evidence>
<protein>
    <submittedName>
        <fullName evidence="9">Carbohydrate ABC transporter membrane protein 1 (CUT1 family)</fullName>
    </submittedName>
</protein>
<feature type="transmembrane region" description="Helical" evidence="7">
    <location>
        <begin position="104"/>
        <end position="125"/>
    </location>
</feature>
<comment type="subcellular location">
    <subcellularLocation>
        <location evidence="1 7">Cell membrane</location>
        <topology evidence="1 7">Multi-pass membrane protein</topology>
    </subcellularLocation>
</comment>
<evidence type="ECO:0000256" key="4">
    <source>
        <dbReference type="ARBA" id="ARBA00022692"/>
    </source>
</evidence>
<feature type="transmembrane region" description="Helical" evidence="7">
    <location>
        <begin position="7"/>
        <end position="29"/>
    </location>
</feature>
<organism evidence="9 10">
    <name type="scientific">Hydrogenispora ethanolica</name>
    <dbReference type="NCBI Taxonomy" id="1082276"/>
    <lineage>
        <taxon>Bacteria</taxon>
        <taxon>Bacillati</taxon>
        <taxon>Bacillota</taxon>
        <taxon>Hydrogenispora</taxon>
    </lineage>
</organism>
<gene>
    <name evidence="9" type="ORF">EDC14_101029</name>
</gene>
<feature type="transmembrane region" description="Helical" evidence="7">
    <location>
        <begin position="201"/>
        <end position="223"/>
    </location>
</feature>
<dbReference type="InterPro" id="IPR035906">
    <property type="entry name" value="MetI-like_sf"/>
</dbReference>
<evidence type="ECO:0000313" key="10">
    <source>
        <dbReference type="Proteomes" id="UP000295008"/>
    </source>
</evidence>
<keyword evidence="3" id="KW-1003">Cell membrane</keyword>
<evidence type="ECO:0000259" key="8">
    <source>
        <dbReference type="PROSITE" id="PS50928"/>
    </source>
</evidence>
<feature type="domain" description="ABC transmembrane type-1" evidence="8">
    <location>
        <begin position="67"/>
        <end position="281"/>
    </location>
</feature>
<keyword evidence="5 7" id="KW-1133">Transmembrane helix</keyword>
<dbReference type="GO" id="GO:0055085">
    <property type="term" value="P:transmembrane transport"/>
    <property type="evidence" value="ECO:0007669"/>
    <property type="project" value="InterPro"/>
</dbReference>
<dbReference type="Gene3D" id="1.10.3720.10">
    <property type="entry name" value="MetI-like"/>
    <property type="match status" value="1"/>
</dbReference>
<dbReference type="PANTHER" id="PTHR43005:SF1">
    <property type="entry name" value="SPERMIDINE_PUTRESCINE TRANSPORT SYSTEM PERMEASE PROTEIN"/>
    <property type="match status" value="1"/>
</dbReference>
<comment type="caution">
    <text evidence="9">The sequence shown here is derived from an EMBL/GenBank/DDBJ whole genome shotgun (WGS) entry which is preliminary data.</text>
</comment>
<dbReference type="PROSITE" id="PS50928">
    <property type="entry name" value="ABC_TM1"/>
    <property type="match status" value="1"/>
</dbReference>
<evidence type="ECO:0000256" key="1">
    <source>
        <dbReference type="ARBA" id="ARBA00004651"/>
    </source>
</evidence>
<evidence type="ECO:0000256" key="3">
    <source>
        <dbReference type="ARBA" id="ARBA00022475"/>
    </source>
</evidence>
<proteinExistence type="inferred from homology"/>
<evidence type="ECO:0000256" key="2">
    <source>
        <dbReference type="ARBA" id="ARBA00022448"/>
    </source>
</evidence>
<reference evidence="9 10" key="1">
    <citation type="submission" date="2019-03" db="EMBL/GenBank/DDBJ databases">
        <title>Genomic Encyclopedia of Type Strains, Phase IV (KMG-IV): sequencing the most valuable type-strain genomes for metagenomic binning, comparative biology and taxonomic classification.</title>
        <authorList>
            <person name="Goeker M."/>
        </authorList>
    </citation>
    <scope>NUCLEOTIDE SEQUENCE [LARGE SCALE GENOMIC DNA]</scope>
    <source>
        <strain evidence="9 10">LX-B</strain>
    </source>
</reference>
<dbReference type="OrthoDB" id="9783714at2"/>
<keyword evidence="2 7" id="KW-0813">Transport</keyword>